<name>X1FVJ5_9ZZZZ</name>
<comment type="caution">
    <text evidence="1">The sequence shown here is derived from an EMBL/GenBank/DDBJ whole genome shotgun (WGS) entry which is preliminary data.</text>
</comment>
<accession>X1FVJ5</accession>
<dbReference type="EMBL" id="BARU01023139">
    <property type="protein sequence ID" value="GAH49676.1"/>
    <property type="molecule type" value="Genomic_DNA"/>
</dbReference>
<sequence>RIMAERTPGEKRAEFIARARIAIREGQSQAQFLRLARTEKFSIRRTQMISDWHSVGETEKKADLFKYVRKDYYPTAKSIAHVEWDLSQEFMYKVKVQSRIAPGEPLTERFVNIMQDRPLTPGEVEALAWEMIQEQSPKIASQVVSLTGWTVVQRVS</sequence>
<organism evidence="1">
    <name type="scientific">marine sediment metagenome</name>
    <dbReference type="NCBI Taxonomy" id="412755"/>
    <lineage>
        <taxon>unclassified sequences</taxon>
        <taxon>metagenomes</taxon>
        <taxon>ecological metagenomes</taxon>
    </lineage>
</organism>
<reference evidence="1" key="1">
    <citation type="journal article" date="2014" name="Front. Microbiol.">
        <title>High frequency of phylogenetically diverse reductive dehalogenase-homologous genes in deep subseafloor sedimentary metagenomes.</title>
        <authorList>
            <person name="Kawai M."/>
            <person name="Futagami T."/>
            <person name="Toyoda A."/>
            <person name="Takaki Y."/>
            <person name="Nishi S."/>
            <person name="Hori S."/>
            <person name="Arai W."/>
            <person name="Tsubouchi T."/>
            <person name="Morono Y."/>
            <person name="Uchiyama I."/>
            <person name="Ito T."/>
            <person name="Fujiyama A."/>
            <person name="Inagaki F."/>
            <person name="Takami H."/>
        </authorList>
    </citation>
    <scope>NUCLEOTIDE SEQUENCE</scope>
    <source>
        <strain evidence="1">Expedition CK06-06</strain>
    </source>
</reference>
<gene>
    <name evidence="1" type="ORF">S03H2_37583</name>
</gene>
<feature type="non-terminal residue" evidence="1">
    <location>
        <position position="1"/>
    </location>
</feature>
<dbReference type="AlphaFoldDB" id="X1FVJ5"/>
<protein>
    <submittedName>
        <fullName evidence="1">Uncharacterized protein</fullName>
    </submittedName>
</protein>
<evidence type="ECO:0000313" key="1">
    <source>
        <dbReference type="EMBL" id="GAH49676.1"/>
    </source>
</evidence>
<proteinExistence type="predicted"/>